<keyword evidence="1" id="KW-1133">Transmembrane helix</keyword>
<evidence type="ECO:0000313" key="2">
    <source>
        <dbReference type="EMBL" id="MCQ8129019.1"/>
    </source>
</evidence>
<keyword evidence="3" id="KW-1185">Reference proteome</keyword>
<sequence length="165" mass="18482">MPTLFSPNKTSGRLLVDFAADAWGKSSSEPLKLRYLMVFDLFIKARSYAILNKVFFWLALVAGFALLAWPVIAFKLDSLGVGYSAMVQTSVTGLAALLFALYGHYKKRQTHAENLMRHVIFSSESLELLFEKVMKEMERMDQGFVFSETVAKKAAAQSDAERPEG</sequence>
<evidence type="ECO:0000256" key="1">
    <source>
        <dbReference type="SAM" id="Phobius"/>
    </source>
</evidence>
<name>A0ABT1U6I6_9GAMM</name>
<feature type="transmembrane region" description="Helical" evidence="1">
    <location>
        <begin position="54"/>
        <end position="74"/>
    </location>
</feature>
<dbReference type="EMBL" id="JANIBK010000052">
    <property type="protein sequence ID" value="MCQ8129019.1"/>
    <property type="molecule type" value="Genomic_DNA"/>
</dbReference>
<dbReference type="RefSeq" id="WP_256615437.1">
    <property type="nucleotide sequence ID" value="NZ_JANIBK010000052.1"/>
</dbReference>
<proteinExistence type="predicted"/>
<protein>
    <recommendedName>
        <fullName evidence="4">DUF4231 domain-containing protein</fullName>
    </recommendedName>
</protein>
<organism evidence="2 3">
    <name type="scientific">Methylomonas rivi</name>
    <dbReference type="NCBI Taxonomy" id="2952226"/>
    <lineage>
        <taxon>Bacteria</taxon>
        <taxon>Pseudomonadati</taxon>
        <taxon>Pseudomonadota</taxon>
        <taxon>Gammaproteobacteria</taxon>
        <taxon>Methylococcales</taxon>
        <taxon>Methylococcaceae</taxon>
        <taxon>Methylomonas</taxon>
    </lineage>
</organism>
<reference evidence="2 3" key="1">
    <citation type="submission" date="2022-07" db="EMBL/GenBank/DDBJ databases">
        <title>Methylomonas rivi sp. nov., Methylomonas rosea sp. nov., Methylomonas aureus sp. nov. and Methylomonas subterranea sp. nov., four novel methanotrophs isolated from a freshwater creek and the deep terrestrial subsurface.</title>
        <authorList>
            <person name="Abin C."/>
            <person name="Sankaranarayanan K."/>
            <person name="Garner C."/>
            <person name="Sindelar R."/>
            <person name="Kotary K."/>
            <person name="Garner R."/>
            <person name="Barclay S."/>
            <person name="Lawson P."/>
            <person name="Krumholz L."/>
        </authorList>
    </citation>
    <scope>NUCLEOTIDE SEQUENCE [LARGE SCALE GENOMIC DNA]</scope>
    <source>
        <strain evidence="2 3">WSC-6</strain>
    </source>
</reference>
<keyword evidence="1" id="KW-0472">Membrane</keyword>
<dbReference type="Proteomes" id="UP001524586">
    <property type="component" value="Unassembled WGS sequence"/>
</dbReference>
<keyword evidence="1" id="KW-0812">Transmembrane</keyword>
<comment type="caution">
    <text evidence="2">The sequence shown here is derived from an EMBL/GenBank/DDBJ whole genome shotgun (WGS) entry which is preliminary data.</text>
</comment>
<feature type="transmembrane region" description="Helical" evidence="1">
    <location>
        <begin position="80"/>
        <end position="102"/>
    </location>
</feature>
<gene>
    <name evidence="2" type="ORF">NP596_11180</name>
</gene>
<evidence type="ECO:0000313" key="3">
    <source>
        <dbReference type="Proteomes" id="UP001524586"/>
    </source>
</evidence>
<evidence type="ECO:0008006" key="4">
    <source>
        <dbReference type="Google" id="ProtNLM"/>
    </source>
</evidence>
<accession>A0ABT1U6I6</accession>